<dbReference type="Proteomes" id="UP000183417">
    <property type="component" value="Unassembled WGS sequence"/>
</dbReference>
<feature type="region of interest" description="Disordered" evidence="1">
    <location>
        <begin position="90"/>
        <end position="144"/>
    </location>
</feature>
<dbReference type="RefSeq" id="WP_074923434.1">
    <property type="nucleotide sequence ID" value="NZ_CP141274.1"/>
</dbReference>
<evidence type="ECO:0000313" key="2">
    <source>
        <dbReference type="EMBL" id="SDZ45498.1"/>
    </source>
</evidence>
<evidence type="ECO:0000256" key="1">
    <source>
        <dbReference type="SAM" id="MobiDB-lite"/>
    </source>
</evidence>
<evidence type="ECO:0000313" key="3">
    <source>
        <dbReference type="Proteomes" id="UP000183417"/>
    </source>
</evidence>
<gene>
    <name evidence="2" type="ORF">SAMN05421547_12572</name>
</gene>
<dbReference type="AlphaFoldDB" id="A0A1H3T6H8"/>
<dbReference type="GeneID" id="94693343"/>
<accession>A0A1H3T6H8</accession>
<organism evidence="2 3">
    <name type="scientific">Delftia lacustris</name>
    <dbReference type="NCBI Taxonomy" id="558537"/>
    <lineage>
        <taxon>Bacteria</taxon>
        <taxon>Pseudomonadati</taxon>
        <taxon>Pseudomonadota</taxon>
        <taxon>Betaproteobacteria</taxon>
        <taxon>Burkholderiales</taxon>
        <taxon>Comamonadaceae</taxon>
        <taxon>Delftia</taxon>
    </lineage>
</organism>
<protein>
    <submittedName>
        <fullName evidence="2">Uncharacterized protein</fullName>
    </submittedName>
</protein>
<dbReference type="Pfam" id="PF18897">
    <property type="entry name" value="Gp3-like"/>
    <property type="match status" value="1"/>
</dbReference>
<feature type="compositionally biased region" description="Basic and acidic residues" evidence="1">
    <location>
        <begin position="113"/>
        <end position="139"/>
    </location>
</feature>
<sequence length="374" mass="41340">MIKGLMMTPPVVGRISIGKLVERNGIRLPEKDDEFTITTQVQNRQGWLLHPLDGILRSPAVERVQMTSGVEVTELNEIPAEFADHFRMHEQVQRQQERGAKEIRPSGSLAKMSLRDKLSQRAQSKDKGPPADQEQRSGHEATGAIAPVAARAKLRCIPVRLLFNDPALNLRANYTLFDRATSRPLCVGDGQTCKRVTDAGIKQLPCTGPDLCPLALEKGCKPFGRFHVRIDHPSNLVDALSTFVLRTTGINTLRTLLARMQYLQAVSGGLLAYLPLEMRLRGKSTSQSRRTPIYYVDLGVREPYSLASAIQEAVHAAEQARSSGYDQEGLEQVARAGYALGLFEELEAEAVEIVREFYPPSDSQAEGVLNSISE</sequence>
<reference evidence="2 3" key="1">
    <citation type="submission" date="2016-10" db="EMBL/GenBank/DDBJ databases">
        <authorList>
            <person name="de Groot N.N."/>
        </authorList>
    </citation>
    <scope>NUCLEOTIDE SEQUENCE [LARGE SCALE GENOMIC DNA]</scope>
    <source>
        <strain evidence="2 3">LMG 24775</strain>
    </source>
</reference>
<name>A0A1H3T6H8_9BURK</name>
<proteinExistence type="predicted"/>
<feature type="compositionally biased region" description="Basic and acidic residues" evidence="1">
    <location>
        <begin position="90"/>
        <end position="104"/>
    </location>
</feature>
<dbReference type="EMBL" id="FNPE01000025">
    <property type="protein sequence ID" value="SDZ45498.1"/>
    <property type="molecule type" value="Genomic_DNA"/>
</dbReference>
<dbReference type="InterPro" id="IPR043991">
    <property type="entry name" value="Gp3-like"/>
</dbReference>